<sequence length="379" mass="40627">MLLPRGGATAEGRRNMKWAVAIACAALILAQAASGTIIRVPEDYSTIQAGINAASFGDTVLVGPGLYEETITLAYGVYVTSEYGPAYTEITAHGHIITGADSSVFEGFRVTNDGLGTSWGYGWSESTTIIRRNVFIGHYVGLHCGQTGSAETIVNNVITDNAHSGITFGWDAAPIIENNIVYDNNAGLHHYGTGYAPTIDYNDVWNNVTNYSNVTPGPNDISADPNFLNTAKRDWRLLWPSPCIDAGNPATHYNDPDGTRNDIGAYYFHQGGPAAIYLTPDTTTVARGGSLGVTYTAINPSPTQPLSFYAKTEATLPNGNPFPVFLKQAGLGPGETKQVYITHTVPMAAPLGLYLYTTYIGVPPNTLWDTDVFPFSVEP</sequence>
<accession>A0A0S8JJK2</accession>
<organism evidence="2 3">
    <name type="scientific">candidate division TA06 bacterium SM1_40</name>
    <dbReference type="NCBI Taxonomy" id="1703773"/>
    <lineage>
        <taxon>Bacteria</taxon>
        <taxon>Bacteria division TA06</taxon>
    </lineage>
</organism>
<dbReference type="InterPro" id="IPR039448">
    <property type="entry name" value="Beta_helix"/>
</dbReference>
<comment type="caution">
    <text evidence="2">The sequence shown here is derived from an EMBL/GenBank/DDBJ whole genome shotgun (WGS) entry which is preliminary data.</text>
</comment>
<dbReference type="InterPro" id="IPR012334">
    <property type="entry name" value="Pectin_lyas_fold"/>
</dbReference>
<dbReference type="Gene3D" id="2.160.20.10">
    <property type="entry name" value="Single-stranded right-handed beta-helix, Pectin lyase-like"/>
    <property type="match status" value="1"/>
</dbReference>
<evidence type="ECO:0000313" key="2">
    <source>
        <dbReference type="EMBL" id="KPL09990.1"/>
    </source>
</evidence>
<dbReference type="Pfam" id="PF13229">
    <property type="entry name" value="Beta_helix"/>
    <property type="match status" value="1"/>
</dbReference>
<feature type="domain" description="Right handed beta helix" evidence="1">
    <location>
        <begin position="91"/>
        <end position="215"/>
    </location>
</feature>
<proteinExistence type="predicted"/>
<protein>
    <recommendedName>
        <fullName evidence="1">Right handed beta helix domain-containing protein</fullName>
    </recommendedName>
</protein>
<dbReference type="AlphaFoldDB" id="A0A0S8JJK2"/>
<dbReference type="EMBL" id="LJVA01000044">
    <property type="protein sequence ID" value="KPL09990.1"/>
    <property type="molecule type" value="Genomic_DNA"/>
</dbReference>
<dbReference type="InterPro" id="IPR011050">
    <property type="entry name" value="Pectin_lyase_fold/virulence"/>
</dbReference>
<evidence type="ECO:0000259" key="1">
    <source>
        <dbReference type="Pfam" id="PF13229"/>
    </source>
</evidence>
<dbReference type="Proteomes" id="UP000051035">
    <property type="component" value="Unassembled WGS sequence"/>
</dbReference>
<gene>
    <name evidence="2" type="ORF">AMJ71_04795</name>
</gene>
<dbReference type="SUPFAM" id="SSF51126">
    <property type="entry name" value="Pectin lyase-like"/>
    <property type="match status" value="1"/>
</dbReference>
<reference evidence="2 3" key="1">
    <citation type="journal article" date="2015" name="Microbiome">
        <title>Genomic resolution of linkages in carbon, nitrogen, and sulfur cycling among widespread estuary sediment bacteria.</title>
        <authorList>
            <person name="Baker B.J."/>
            <person name="Lazar C.S."/>
            <person name="Teske A.P."/>
            <person name="Dick G.J."/>
        </authorList>
    </citation>
    <scope>NUCLEOTIDE SEQUENCE [LARGE SCALE GENOMIC DNA]</scope>
    <source>
        <strain evidence="2">SM1_40</strain>
    </source>
</reference>
<name>A0A0S8JJK2_UNCT6</name>
<evidence type="ECO:0000313" key="3">
    <source>
        <dbReference type="Proteomes" id="UP000051035"/>
    </source>
</evidence>